<proteinExistence type="predicted"/>
<name>A0A8T3DDR2_9TELE</name>
<feature type="compositionally biased region" description="Polar residues" evidence="1">
    <location>
        <begin position="152"/>
        <end position="165"/>
    </location>
</feature>
<organism evidence="2 3">
    <name type="scientific">Albula goreensis</name>
    <dbReference type="NCBI Taxonomy" id="1534307"/>
    <lineage>
        <taxon>Eukaryota</taxon>
        <taxon>Metazoa</taxon>
        <taxon>Chordata</taxon>
        <taxon>Craniata</taxon>
        <taxon>Vertebrata</taxon>
        <taxon>Euteleostomi</taxon>
        <taxon>Actinopterygii</taxon>
        <taxon>Neopterygii</taxon>
        <taxon>Teleostei</taxon>
        <taxon>Albuliformes</taxon>
        <taxon>Albulidae</taxon>
        <taxon>Albula</taxon>
    </lineage>
</organism>
<feature type="region of interest" description="Disordered" evidence="1">
    <location>
        <begin position="57"/>
        <end position="91"/>
    </location>
</feature>
<dbReference type="EMBL" id="JAERUA010000011">
    <property type="protein sequence ID" value="KAI1893667.1"/>
    <property type="molecule type" value="Genomic_DNA"/>
</dbReference>
<dbReference type="AlphaFoldDB" id="A0A8T3DDR2"/>
<evidence type="ECO:0000256" key="1">
    <source>
        <dbReference type="SAM" id="MobiDB-lite"/>
    </source>
</evidence>
<feature type="compositionally biased region" description="Basic residues" evidence="1">
    <location>
        <begin position="175"/>
        <end position="187"/>
    </location>
</feature>
<evidence type="ECO:0000313" key="3">
    <source>
        <dbReference type="Proteomes" id="UP000829720"/>
    </source>
</evidence>
<feature type="compositionally biased region" description="Basic and acidic residues" evidence="1">
    <location>
        <begin position="57"/>
        <end position="66"/>
    </location>
</feature>
<keyword evidence="3" id="KW-1185">Reference proteome</keyword>
<evidence type="ECO:0000313" key="2">
    <source>
        <dbReference type="EMBL" id="KAI1893667.1"/>
    </source>
</evidence>
<gene>
    <name evidence="2" type="ORF">AGOR_G00126060</name>
</gene>
<feature type="compositionally biased region" description="Acidic residues" evidence="1">
    <location>
        <begin position="67"/>
        <end position="78"/>
    </location>
</feature>
<feature type="region of interest" description="Disordered" evidence="1">
    <location>
        <begin position="152"/>
        <end position="196"/>
    </location>
</feature>
<protein>
    <submittedName>
        <fullName evidence="2">Uncharacterized protein</fullName>
    </submittedName>
</protein>
<dbReference type="Proteomes" id="UP000829720">
    <property type="component" value="Unassembled WGS sequence"/>
</dbReference>
<accession>A0A8T3DDR2</accession>
<feature type="compositionally biased region" description="Basic and acidic residues" evidence="1">
    <location>
        <begin position="81"/>
        <end position="91"/>
    </location>
</feature>
<comment type="caution">
    <text evidence="2">The sequence shown here is derived from an EMBL/GenBank/DDBJ whole genome shotgun (WGS) entry which is preliminary data.</text>
</comment>
<sequence>MKTEADMERRDCSEVKPISCLERSEDTVEGIKWKTGYRMSREEQDILANMKKEVDEEGWERQSVKVEEDDDIKEEEGTWTEQKRDRDELSEVKTTNQVLKSGGKIEGKRECGQKKGDDLSFLLNSLLLKQPRVLIHRLEIADISYTLSLPSHSISSKRNQGMSSSLRKHEPSTVRSRRSLKQKRKKASQLERQHVALSENRMSAEASHSCPVIFSRNQNTGQTLEMLPQVFTCSQCPFVHKEEVNLHQHIDKVHVEECSRRHRKPRKVN</sequence>
<dbReference type="OrthoDB" id="8959641at2759"/>
<reference evidence="2" key="1">
    <citation type="submission" date="2021-01" db="EMBL/GenBank/DDBJ databases">
        <authorList>
            <person name="Zahm M."/>
            <person name="Roques C."/>
            <person name="Cabau C."/>
            <person name="Klopp C."/>
            <person name="Donnadieu C."/>
            <person name="Jouanno E."/>
            <person name="Lampietro C."/>
            <person name="Louis A."/>
            <person name="Herpin A."/>
            <person name="Echchiki A."/>
            <person name="Berthelot C."/>
            <person name="Parey E."/>
            <person name="Roest-Crollius H."/>
            <person name="Braasch I."/>
            <person name="Postlethwait J."/>
            <person name="Bobe J."/>
            <person name="Montfort J."/>
            <person name="Bouchez O."/>
            <person name="Begum T."/>
            <person name="Mejri S."/>
            <person name="Adams A."/>
            <person name="Chen W.-J."/>
            <person name="Guiguen Y."/>
        </authorList>
    </citation>
    <scope>NUCLEOTIDE SEQUENCE</scope>
    <source>
        <tissue evidence="2">Blood</tissue>
    </source>
</reference>